<dbReference type="Pfam" id="PF14031">
    <property type="entry name" value="D-ser_dehydrat"/>
    <property type="match status" value="1"/>
</dbReference>
<evidence type="ECO:0000313" key="5">
    <source>
        <dbReference type="Proteomes" id="UP000009172"/>
    </source>
</evidence>
<feature type="domain" description="D-serine dehydratase-like" evidence="3">
    <location>
        <begin position="350"/>
        <end position="474"/>
    </location>
</feature>
<dbReference type="Gene3D" id="3.20.20.10">
    <property type="entry name" value="Alanine racemase"/>
    <property type="match status" value="1"/>
</dbReference>
<accession>F2RRM8</accession>
<dbReference type="PANTHER" id="PTHR28004">
    <property type="entry name" value="ZGC:162816-RELATED"/>
    <property type="match status" value="1"/>
</dbReference>
<proteinExistence type="inferred from homology"/>
<dbReference type="GO" id="GO:0008721">
    <property type="term" value="F:D-serine ammonia-lyase activity"/>
    <property type="evidence" value="ECO:0007669"/>
    <property type="project" value="TreeGrafter"/>
</dbReference>
<dbReference type="InterPro" id="IPR026956">
    <property type="entry name" value="D-ser_dehydrat-like_dom"/>
</dbReference>
<dbReference type="Gene3D" id="2.40.37.20">
    <property type="entry name" value="D-serine dehydratase-like domain"/>
    <property type="match status" value="1"/>
</dbReference>
<dbReference type="SMART" id="SM01119">
    <property type="entry name" value="D-ser_dehydrat"/>
    <property type="match status" value="1"/>
</dbReference>
<comment type="similarity">
    <text evidence="1">Belongs to the DSD1 family.</text>
</comment>
<dbReference type="InterPro" id="IPR029066">
    <property type="entry name" value="PLP-binding_barrel"/>
</dbReference>
<dbReference type="InterPro" id="IPR001608">
    <property type="entry name" value="Ala_racemase_N"/>
</dbReference>
<dbReference type="SUPFAM" id="SSF51419">
    <property type="entry name" value="PLP-binding barrel"/>
    <property type="match status" value="1"/>
</dbReference>
<dbReference type="Pfam" id="PF01168">
    <property type="entry name" value="Ala_racemase_N"/>
    <property type="match status" value="1"/>
</dbReference>
<evidence type="ECO:0000256" key="2">
    <source>
        <dbReference type="ARBA" id="ARBA00023239"/>
    </source>
</evidence>
<dbReference type="GO" id="GO:0036088">
    <property type="term" value="P:D-serine catabolic process"/>
    <property type="evidence" value="ECO:0007669"/>
    <property type="project" value="TreeGrafter"/>
</dbReference>
<dbReference type="InterPro" id="IPR051466">
    <property type="entry name" value="D-amino_acid_metab_enzyme"/>
</dbReference>
<name>F2RRM8_TRIT1</name>
<dbReference type="Proteomes" id="UP000009172">
    <property type="component" value="Unassembled WGS sequence"/>
</dbReference>
<dbReference type="InterPro" id="IPR042208">
    <property type="entry name" value="D-ser_dehydrat-like_sf"/>
</dbReference>
<evidence type="ECO:0000313" key="4">
    <source>
        <dbReference type="EMBL" id="EGD93937.1"/>
    </source>
</evidence>
<evidence type="ECO:0000256" key="1">
    <source>
        <dbReference type="ARBA" id="ARBA00005323"/>
    </source>
</evidence>
<gene>
    <name evidence="4" type="ORF">TESG_01467</name>
</gene>
<organism evidence="4 5">
    <name type="scientific">Trichophyton tonsurans (strain CBS 112818)</name>
    <name type="common">Scalp ringworm fungus</name>
    <dbReference type="NCBI Taxonomy" id="647933"/>
    <lineage>
        <taxon>Eukaryota</taxon>
        <taxon>Fungi</taxon>
        <taxon>Dikarya</taxon>
        <taxon>Ascomycota</taxon>
        <taxon>Pezizomycotina</taxon>
        <taxon>Eurotiomycetes</taxon>
        <taxon>Eurotiomycetidae</taxon>
        <taxon>Onygenales</taxon>
        <taxon>Arthrodermataceae</taxon>
        <taxon>Trichophyton</taxon>
    </lineage>
</organism>
<keyword evidence="5" id="KW-1185">Reference proteome</keyword>
<reference evidence="5" key="1">
    <citation type="journal article" date="2012" name="MBio">
        <title>Comparative genome analysis of Trichophyton rubrum and related dermatophytes reveals candidate genes involved in infection.</title>
        <authorList>
            <person name="Martinez D.A."/>
            <person name="Oliver B.G."/>
            <person name="Graeser Y."/>
            <person name="Goldberg J.M."/>
            <person name="Li W."/>
            <person name="Martinez-Rossi N.M."/>
            <person name="Monod M."/>
            <person name="Shelest E."/>
            <person name="Barton R.C."/>
            <person name="Birch E."/>
            <person name="Brakhage A.A."/>
            <person name="Chen Z."/>
            <person name="Gurr S.J."/>
            <person name="Heiman D."/>
            <person name="Heitman J."/>
            <person name="Kosti I."/>
            <person name="Rossi A."/>
            <person name="Saif S."/>
            <person name="Samalova M."/>
            <person name="Saunders C.W."/>
            <person name="Shea T."/>
            <person name="Summerbell R.C."/>
            <person name="Xu J."/>
            <person name="Young S."/>
            <person name="Zeng Q."/>
            <person name="Birren B.W."/>
            <person name="Cuomo C.A."/>
            <person name="White T.C."/>
        </authorList>
    </citation>
    <scope>NUCLEOTIDE SEQUENCE [LARGE SCALE GENOMIC DNA]</scope>
    <source>
        <strain evidence="5">CBS 112818</strain>
    </source>
</reference>
<dbReference type="AlphaFoldDB" id="F2RRM8"/>
<keyword evidence="2" id="KW-0456">Lyase</keyword>
<dbReference type="HOGENOM" id="CLU_031639_0_0_1"/>
<dbReference type="EMBL" id="GG698481">
    <property type="protein sequence ID" value="EGD93937.1"/>
    <property type="molecule type" value="Genomic_DNA"/>
</dbReference>
<protein>
    <recommendedName>
        <fullName evidence="3">D-serine dehydratase-like domain-containing protein</fullName>
    </recommendedName>
</protein>
<dbReference type="OrthoDB" id="20198at2759"/>
<dbReference type="PANTHER" id="PTHR28004:SF2">
    <property type="entry name" value="D-SERINE DEHYDRATASE"/>
    <property type="match status" value="1"/>
</dbReference>
<sequence length="495" mass="54562">MTLNTSYQPTAEVADLKALYVGRMLQDVDGPNPVIDREVARRNCQVMLDAALALNVDFRAHVKTHKVPLHPIHPLFVSTISTTELTRFQVGEQSDTVRLVASTLVEAEQLVPFMKECQTKGRKVDLIYGLPVQPSCFPRLAEVGKALGHGAVTCLVDSIEIIPFLSRYHALCGKRLGVFIKLDTGYGRAGVTYSSAQFNAIVSELYALEGKEPHLFTLRGFYSHMGHSYGSNNPSEAMDYLRTEIEGCKLAADRASAIPPPTPFDGETNYSQRRFVLSVGATPSTTAAQNLTGHGTLSLPGADKAKDLIDQTKQKYDVELHAGAYVTLDMQQLAARARPNTSHLSFDDLALTVLAEVGSLYMHREHPEALVACGSLAIGREPCRSYKGWGVVTPWREQQANDAAPAADGGVGFYNPDGDKTGWILDRVSQEHGILRWHGSRQNMRPLRIGEKLRIWPNHCCICLAGFTYVLVVDSTAQGSEKDRIVDVWQSWRGW</sequence>
<evidence type="ECO:0000259" key="3">
    <source>
        <dbReference type="SMART" id="SM01119"/>
    </source>
</evidence>